<gene>
    <name evidence="2" type="ORF">LCOR_01644.1</name>
</gene>
<name>A0A068RIB6_9FUNG</name>
<feature type="domain" description="Transcription regulator Rua1 C-terminal" evidence="1">
    <location>
        <begin position="130"/>
        <end position="239"/>
    </location>
</feature>
<dbReference type="OrthoDB" id="5595379at2759"/>
<comment type="caution">
    <text evidence="2">The sequence shown here is derived from an EMBL/GenBank/DDBJ whole genome shotgun (WGS) entry which is preliminary data.</text>
</comment>
<evidence type="ECO:0000313" key="2">
    <source>
        <dbReference type="EMBL" id="CDH49918.1"/>
    </source>
</evidence>
<evidence type="ECO:0000313" key="3">
    <source>
        <dbReference type="Proteomes" id="UP000027586"/>
    </source>
</evidence>
<dbReference type="InterPro" id="IPR028012">
    <property type="entry name" value="Rua1_C"/>
</dbReference>
<proteinExistence type="predicted"/>
<organism evidence="2 3">
    <name type="scientific">Lichtheimia corymbifera JMRC:FSU:9682</name>
    <dbReference type="NCBI Taxonomy" id="1263082"/>
    <lineage>
        <taxon>Eukaryota</taxon>
        <taxon>Fungi</taxon>
        <taxon>Fungi incertae sedis</taxon>
        <taxon>Mucoromycota</taxon>
        <taxon>Mucoromycotina</taxon>
        <taxon>Mucoromycetes</taxon>
        <taxon>Mucorales</taxon>
        <taxon>Lichtheimiaceae</taxon>
        <taxon>Lichtheimia</taxon>
    </lineage>
</organism>
<protein>
    <submittedName>
        <fullName evidence="2">Meiotic expression up-regulated protein 26</fullName>
    </submittedName>
</protein>
<dbReference type="Pfam" id="PF14616">
    <property type="entry name" value="Rua1_C"/>
    <property type="match status" value="1"/>
</dbReference>
<accession>A0A068RIB6</accession>
<dbReference type="PANTHER" id="PTHR28125">
    <property type="entry name" value="MEIOTIC EXPRESSION UP-REGULATED PROTEIN 26"/>
    <property type="match status" value="1"/>
</dbReference>
<dbReference type="AlphaFoldDB" id="A0A068RIB6"/>
<reference evidence="2" key="1">
    <citation type="submission" date="2013-08" db="EMBL/GenBank/DDBJ databases">
        <title>Gene expansion shapes genome architecture in the human pathogen Lichtheimia corymbifera: an evolutionary genomics analysis in the ancient terrestrial Mucorales (Mucoromycotina).</title>
        <authorList>
            <person name="Schwartze V.U."/>
            <person name="Winter S."/>
            <person name="Shelest E."/>
            <person name="Marcet-Houben M."/>
            <person name="Horn F."/>
            <person name="Wehner S."/>
            <person name="Hoffmann K."/>
            <person name="Riege K."/>
            <person name="Sammeth M."/>
            <person name="Nowrousian M."/>
            <person name="Valiante V."/>
            <person name="Linde J."/>
            <person name="Jacobsen I.D."/>
            <person name="Marz M."/>
            <person name="Brakhage A.A."/>
            <person name="Gabaldon T."/>
            <person name="Bocker S."/>
            <person name="Voigt K."/>
        </authorList>
    </citation>
    <scope>NUCLEOTIDE SEQUENCE [LARGE SCALE GENOMIC DNA]</scope>
    <source>
        <strain evidence="2">FSU 9682</strain>
    </source>
</reference>
<dbReference type="PANTHER" id="PTHR28125:SF3">
    <property type="entry name" value="TRANSCRIPTION REGULATOR RUA1 C-TERMINAL DOMAIN-CONTAINING PROTEIN"/>
    <property type="match status" value="1"/>
</dbReference>
<evidence type="ECO:0000259" key="1">
    <source>
        <dbReference type="Pfam" id="PF14616"/>
    </source>
</evidence>
<dbReference type="Proteomes" id="UP000027586">
    <property type="component" value="Unassembled WGS sequence"/>
</dbReference>
<dbReference type="VEuPathDB" id="FungiDB:LCOR_01644.1"/>
<dbReference type="EMBL" id="CBTN010000004">
    <property type="protein sequence ID" value="CDH49918.1"/>
    <property type="molecule type" value="Genomic_DNA"/>
</dbReference>
<sequence>MVFDPSFIQASPLEQQSFFNMDWLECMYNISLTSSSINPEWHQQQQDVTQHYQPSFVVSTPTWFEASLTYSSQQPLENELTFTYHPIQNPSNNNEPTWASSHIQPYTDDGNDGTTMWGQNTRYDTHEPSQDQYTPRWVRYTGHRKEGFCESCKPGRWLQLKNSAYWYHKQFFHGISSVTGARFRDPIERRVRKDVVEGLCHQCHQFIPMGRQGRKYTRYSSHNHQQPSVLWYRHAHKCHINDRSRPTAAGKRALAKKAVMML</sequence>
<keyword evidence="3" id="KW-1185">Reference proteome</keyword>
<dbReference type="STRING" id="1263082.A0A068RIB6"/>